<accession>A0A6G9YIC6</accession>
<dbReference type="InterPro" id="IPR036628">
    <property type="entry name" value="Clp_N_dom_sf"/>
</dbReference>
<protein>
    <submittedName>
        <fullName evidence="1">Uncharacterized protein</fullName>
    </submittedName>
</protein>
<dbReference type="Proteomes" id="UP000503540">
    <property type="component" value="Chromosome"/>
</dbReference>
<proteinExistence type="predicted"/>
<dbReference type="EMBL" id="CP046172">
    <property type="protein sequence ID" value="QIS13009.1"/>
    <property type="molecule type" value="Genomic_DNA"/>
</dbReference>
<evidence type="ECO:0000313" key="2">
    <source>
        <dbReference type="Proteomes" id="UP000503540"/>
    </source>
</evidence>
<gene>
    <name evidence="1" type="ORF">F5544_25775</name>
</gene>
<dbReference type="SUPFAM" id="SSF81923">
    <property type="entry name" value="Double Clp-N motif"/>
    <property type="match status" value="1"/>
</dbReference>
<sequence length="129" mass="13603">MNSAVRSKGATVTSTDRDTTVTTITGAAPGVIIALRRAAKIAAEHGHNYIGTEDLLVALLNAEPMPLLEVHWQLRGGGALTFSELRELAESIVPGPAIGNHGPAEPARVEFEWTGPHAAAFTEAINRQS</sequence>
<evidence type="ECO:0000313" key="1">
    <source>
        <dbReference type="EMBL" id="QIS13009.1"/>
    </source>
</evidence>
<reference evidence="1 2" key="1">
    <citation type="journal article" date="2019" name="ACS Chem. Biol.">
        <title>Identification and Mobilization of a Cryptic Antibiotic Biosynthesis Gene Locus from a Human-Pathogenic Nocardia Isolate.</title>
        <authorList>
            <person name="Herisse M."/>
            <person name="Ishida K."/>
            <person name="Porter J.L."/>
            <person name="Howden B."/>
            <person name="Hertweck C."/>
            <person name="Stinear T.P."/>
            <person name="Pidot S.J."/>
        </authorList>
    </citation>
    <scope>NUCLEOTIDE SEQUENCE [LARGE SCALE GENOMIC DNA]</scope>
    <source>
        <strain evidence="1 2">AUSMDU00012717</strain>
    </source>
</reference>
<organism evidence="1 2">
    <name type="scientific">Nocardia arthritidis</name>
    <dbReference type="NCBI Taxonomy" id="228602"/>
    <lineage>
        <taxon>Bacteria</taxon>
        <taxon>Bacillati</taxon>
        <taxon>Actinomycetota</taxon>
        <taxon>Actinomycetes</taxon>
        <taxon>Mycobacteriales</taxon>
        <taxon>Nocardiaceae</taxon>
        <taxon>Nocardia</taxon>
    </lineage>
</organism>
<keyword evidence="2" id="KW-1185">Reference proteome</keyword>
<dbReference type="Gene3D" id="1.10.1780.10">
    <property type="entry name" value="Clp, N-terminal domain"/>
    <property type="match status" value="1"/>
</dbReference>
<dbReference type="KEGG" id="nah:F5544_25775"/>
<name>A0A6G9YIC6_9NOCA</name>
<dbReference type="AlphaFoldDB" id="A0A6G9YIC6"/>